<protein>
    <submittedName>
        <fullName evidence="2">Uncharacterized protein</fullName>
    </submittedName>
</protein>
<reference evidence="2" key="1">
    <citation type="submission" date="2022-11" db="UniProtKB">
        <authorList>
            <consortium name="WormBaseParasite"/>
        </authorList>
    </citation>
    <scope>IDENTIFICATION</scope>
</reference>
<name>A0A914DXL3_9BILA</name>
<sequence length="157" mass="18127">MSDDDDEPNSEFQNDENSHEEMYILSTLIDETDYSVTKCLYTTDERCKKKNIIQLLQNRELGIQPTLLSEARCRVTLSSLMHVKCVQSTNNTRRIENEPIDVYDTVYLGLSHDSNKLAILKQNELTDDGNYTGRQCVDHQLIIYDLSPLYLLKASFL</sequence>
<accession>A0A914DXL3</accession>
<proteinExistence type="predicted"/>
<dbReference type="Proteomes" id="UP000887540">
    <property type="component" value="Unplaced"/>
</dbReference>
<keyword evidence="1" id="KW-1185">Reference proteome</keyword>
<organism evidence="1 2">
    <name type="scientific">Acrobeloides nanus</name>
    <dbReference type="NCBI Taxonomy" id="290746"/>
    <lineage>
        <taxon>Eukaryota</taxon>
        <taxon>Metazoa</taxon>
        <taxon>Ecdysozoa</taxon>
        <taxon>Nematoda</taxon>
        <taxon>Chromadorea</taxon>
        <taxon>Rhabditida</taxon>
        <taxon>Tylenchina</taxon>
        <taxon>Cephalobomorpha</taxon>
        <taxon>Cephaloboidea</taxon>
        <taxon>Cephalobidae</taxon>
        <taxon>Acrobeloides</taxon>
    </lineage>
</organism>
<evidence type="ECO:0000313" key="2">
    <source>
        <dbReference type="WBParaSite" id="ACRNAN_scaffold4336.g30520.t1"/>
    </source>
</evidence>
<dbReference type="AlphaFoldDB" id="A0A914DXL3"/>
<dbReference type="WBParaSite" id="ACRNAN_scaffold4336.g30520.t1">
    <property type="protein sequence ID" value="ACRNAN_scaffold4336.g30520.t1"/>
    <property type="gene ID" value="ACRNAN_scaffold4336.g30520"/>
</dbReference>
<evidence type="ECO:0000313" key="1">
    <source>
        <dbReference type="Proteomes" id="UP000887540"/>
    </source>
</evidence>